<name>A0ABV4BTR9_9CLOT</name>
<comment type="caution">
    <text evidence="1">The sequence shown here is derived from an EMBL/GenBank/DDBJ whole genome shotgun (WGS) entry which is preliminary data.</text>
</comment>
<evidence type="ECO:0000313" key="2">
    <source>
        <dbReference type="Proteomes" id="UP001564657"/>
    </source>
</evidence>
<reference evidence="1 2" key="1">
    <citation type="submission" date="2024-08" db="EMBL/GenBank/DDBJ databases">
        <title>Clostridium lapicellarii sp. nov., and Clostridium renhuaiense sp. nov., two species isolated from the mud in a fermentation cellar used for producing sauce-flavour Chinese liquors.</title>
        <authorList>
            <person name="Yang F."/>
            <person name="Wang H."/>
            <person name="Chen L.Q."/>
            <person name="Zhou N."/>
            <person name="Lu J.J."/>
            <person name="Pu X.X."/>
            <person name="Wan B."/>
            <person name="Wang L."/>
            <person name="Liu S.J."/>
        </authorList>
    </citation>
    <scope>NUCLEOTIDE SEQUENCE [LARGE SCALE GENOMIC DNA]</scope>
    <source>
        <strain evidence="1 2">MT-5</strain>
    </source>
</reference>
<proteinExistence type="predicted"/>
<protein>
    <submittedName>
        <fullName evidence="1">Uncharacterized protein</fullName>
    </submittedName>
</protein>
<accession>A0ABV4BTR9</accession>
<dbReference type="RefSeq" id="WP_369705802.1">
    <property type="nucleotide sequence ID" value="NZ_JBGEWD010000029.1"/>
</dbReference>
<gene>
    <name evidence="1" type="ORF">AB8U03_17270</name>
</gene>
<keyword evidence="2" id="KW-1185">Reference proteome</keyword>
<dbReference type="EMBL" id="JBGEWD010000029">
    <property type="protein sequence ID" value="MEY8001908.1"/>
    <property type="molecule type" value="Genomic_DNA"/>
</dbReference>
<organism evidence="1 2">
    <name type="scientific">Clostridium moutaii</name>
    <dbReference type="NCBI Taxonomy" id="3240932"/>
    <lineage>
        <taxon>Bacteria</taxon>
        <taxon>Bacillati</taxon>
        <taxon>Bacillota</taxon>
        <taxon>Clostridia</taxon>
        <taxon>Eubacteriales</taxon>
        <taxon>Clostridiaceae</taxon>
        <taxon>Clostridium</taxon>
    </lineage>
</organism>
<dbReference type="Proteomes" id="UP001564657">
    <property type="component" value="Unassembled WGS sequence"/>
</dbReference>
<sequence length="79" mass="9171">MSEYKMNIKGKIALEDYSSIYDYMSIIGENDNLTIEINDDENKNKEIICSMLKNKKFIISLNEAYGGKKYCIKAFKNID</sequence>
<evidence type="ECO:0000313" key="1">
    <source>
        <dbReference type="EMBL" id="MEY8001908.1"/>
    </source>
</evidence>